<dbReference type="AlphaFoldDB" id="A0A1L7WJ98"/>
<dbReference type="SUPFAM" id="SSF103473">
    <property type="entry name" value="MFS general substrate transporter"/>
    <property type="match status" value="1"/>
</dbReference>
<organism evidence="9 10">
    <name type="scientific">Phialocephala subalpina</name>
    <dbReference type="NCBI Taxonomy" id="576137"/>
    <lineage>
        <taxon>Eukaryota</taxon>
        <taxon>Fungi</taxon>
        <taxon>Dikarya</taxon>
        <taxon>Ascomycota</taxon>
        <taxon>Pezizomycotina</taxon>
        <taxon>Leotiomycetes</taxon>
        <taxon>Helotiales</taxon>
        <taxon>Mollisiaceae</taxon>
        <taxon>Phialocephala</taxon>
        <taxon>Phialocephala fortinii species complex</taxon>
    </lineage>
</organism>
<dbReference type="GO" id="GO:0005886">
    <property type="term" value="C:plasma membrane"/>
    <property type="evidence" value="ECO:0007669"/>
    <property type="project" value="TreeGrafter"/>
</dbReference>
<dbReference type="Proteomes" id="UP000184330">
    <property type="component" value="Unassembled WGS sequence"/>
</dbReference>
<dbReference type="InterPro" id="IPR010573">
    <property type="entry name" value="MFS_Str1/Tri12-like"/>
</dbReference>
<feature type="transmembrane region" description="Helical" evidence="7">
    <location>
        <begin position="232"/>
        <end position="256"/>
    </location>
</feature>
<dbReference type="OrthoDB" id="4161376at2759"/>
<keyword evidence="5 7" id="KW-0472">Membrane</keyword>
<dbReference type="InterPro" id="IPR020846">
    <property type="entry name" value="MFS_dom"/>
</dbReference>
<dbReference type="PANTHER" id="PTHR23501:SF109">
    <property type="entry name" value="MAJOR FACILITATOR SUPERFAMILY (MFS) PROFILE DOMAIN-CONTAINING PROTEIN-RELATED"/>
    <property type="match status" value="1"/>
</dbReference>
<feature type="transmembrane region" description="Helical" evidence="7">
    <location>
        <begin position="387"/>
        <end position="407"/>
    </location>
</feature>
<sequence>MQKFGHTPRLRTTSIMSVNSTPPSASTHAVDEKTTVPEHVEHIATHDRVPGHENYYEKDGLRTYGDGEDHDHEPPMSFKRLMSLVAMAFIWTGSQIPVYIFGAIPPYIYADIGGVDRWIWFVLANLLALAGVCPFVGSLSDLMGRRYVCLFGSGLVMLGMIVCSTAHVMNVFIGGMAIAGVGAGISELTALAATSELAPTSKRGKYVAVLIFTIIPFCPSVLWGQLIAYHAGWRWCGLLCGVWVSIGFFMTLFFYFPPPRVNSIGLSRREVIGQIDFVGGFLSITGMILFMAGMQWGGYQYKWGSAHVLAPLILGFAFIVAFCFWEVYGAKYPMFPSRLKQAPRILALTLVITFISGANFFSIIMFWPTQAFNVYGHDPVGVGIRGIPVGFSILAGACIVLWCLSVFKGRNKELMIVSSVLMTAGCGALGCADRFNLHTLWGLLILAGLGIGGIVVPASIITTIICPDDLIATVTALTLAIRVIGGSIGYCVYYNVFINKFIPNATKMIGGTMIYELGITNKSLIVEAIGYTGASILPLLHTIPGIGLNETAYEMVVLAGQEAYAQSYNIWMIMLLLLFIDRIMNGERVWGKPRLELLMKDKMRG</sequence>
<feature type="domain" description="Major facilitator superfamily (MFS) profile" evidence="8">
    <location>
        <begin position="81"/>
        <end position="523"/>
    </location>
</feature>
<evidence type="ECO:0000313" key="9">
    <source>
        <dbReference type="EMBL" id="CZR52859.1"/>
    </source>
</evidence>
<keyword evidence="4 7" id="KW-1133">Transmembrane helix</keyword>
<accession>A0A1L7WJ98</accession>
<feature type="transmembrane region" description="Helical" evidence="7">
    <location>
        <begin position="308"/>
        <end position="325"/>
    </location>
</feature>
<feature type="transmembrane region" description="Helical" evidence="7">
    <location>
        <begin position="147"/>
        <end position="167"/>
    </location>
</feature>
<dbReference type="FunFam" id="1.20.1250.20:FF:000784">
    <property type="entry name" value="MFS drug efflux pump"/>
    <property type="match status" value="1"/>
</dbReference>
<reference evidence="9 10" key="1">
    <citation type="submission" date="2016-03" db="EMBL/GenBank/DDBJ databases">
        <authorList>
            <person name="Ploux O."/>
        </authorList>
    </citation>
    <scope>NUCLEOTIDE SEQUENCE [LARGE SCALE GENOMIC DNA]</scope>
    <source>
        <strain evidence="9 10">UAMH 11012</strain>
    </source>
</reference>
<feature type="transmembrane region" description="Helical" evidence="7">
    <location>
        <begin position="441"/>
        <end position="467"/>
    </location>
</feature>
<feature type="transmembrane region" description="Helical" evidence="7">
    <location>
        <begin position="479"/>
        <end position="498"/>
    </location>
</feature>
<evidence type="ECO:0000259" key="8">
    <source>
        <dbReference type="PROSITE" id="PS50850"/>
    </source>
</evidence>
<feature type="compositionally biased region" description="Polar residues" evidence="6">
    <location>
        <begin position="10"/>
        <end position="27"/>
    </location>
</feature>
<gene>
    <name evidence="9" type="ORF">PAC_02736</name>
</gene>
<protein>
    <submittedName>
        <fullName evidence="9">Probable trichothecene efflux pump</fullName>
    </submittedName>
</protein>
<keyword evidence="3 7" id="KW-0812">Transmembrane</keyword>
<evidence type="ECO:0000256" key="4">
    <source>
        <dbReference type="ARBA" id="ARBA00022989"/>
    </source>
</evidence>
<proteinExistence type="predicted"/>
<dbReference type="InterPro" id="IPR036259">
    <property type="entry name" value="MFS_trans_sf"/>
</dbReference>
<dbReference type="Pfam" id="PF06609">
    <property type="entry name" value="TRI12"/>
    <property type="match status" value="1"/>
</dbReference>
<comment type="subcellular location">
    <subcellularLocation>
        <location evidence="1">Membrane</location>
        <topology evidence="1">Multi-pass membrane protein</topology>
    </subcellularLocation>
</comment>
<evidence type="ECO:0000256" key="6">
    <source>
        <dbReference type="SAM" id="MobiDB-lite"/>
    </source>
</evidence>
<feature type="transmembrane region" description="Helical" evidence="7">
    <location>
        <begin position="173"/>
        <end position="194"/>
    </location>
</feature>
<evidence type="ECO:0000256" key="2">
    <source>
        <dbReference type="ARBA" id="ARBA00022448"/>
    </source>
</evidence>
<keyword evidence="2" id="KW-0813">Transport</keyword>
<evidence type="ECO:0000313" key="10">
    <source>
        <dbReference type="Proteomes" id="UP000184330"/>
    </source>
</evidence>
<feature type="transmembrane region" description="Helical" evidence="7">
    <location>
        <begin position="84"/>
        <end position="106"/>
    </location>
</feature>
<name>A0A1L7WJ98_9HELO</name>
<feature type="region of interest" description="Disordered" evidence="6">
    <location>
        <begin position="1"/>
        <end position="29"/>
    </location>
</feature>
<evidence type="ECO:0000256" key="3">
    <source>
        <dbReference type="ARBA" id="ARBA00022692"/>
    </source>
</evidence>
<feature type="transmembrane region" description="Helical" evidence="7">
    <location>
        <begin position="345"/>
        <end position="367"/>
    </location>
</feature>
<feature type="transmembrane region" description="Helical" evidence="7">
    <location>
        <begin position="277"/>
        <end position="296"/>
    </location>
</feature>
<evidence type="ECO:0000256" key="1">
    <source>
        <dbReference type="ARBA" id="ARBA00004141"/>
    </source>
</evidence>
<evidence type="ECO:0000256" key="7">
    <source>
        <dbReference type="SAM" id="Phobius"/>
    </source>
</evidence>
<keyword evidence="10" id="KW-1185">Reference proteome</keyword>
<dbReference type="EMBL" id="FJOG01000003">
    <property type="protein sequence ID" value="CZR52859.1"/>
    <property type="molecule type" value="Genomic_DNA"/>
</dbReference>
<dbReference type="PANTHER" id="PTHR23501">
    <property type="entry name" value="MAJOR FACILITATOR SUPERFAMILY"/>
    <property type="match status" value="1"/>
</dbReference>
<dbReference type="GO" id="GO:0022857">
    <property type="term" value="F:transmembrane transporter activity"/>
    <property type="evidence" value="ECO:0007669"/>
    <property type="project" value="InterPro"/>
</dbReference>
<feature type="transmembrane region" description="Helical" evidence="7">
    <location>
        <begin position="563"/>
        <end position="580"/>
    </location>
</feature>
<evidence type="ECO:0000256" key="5">
    <source>
        <dbReference type="ARBA" id="ARBA00023136"/>
    </source>
</evidence>
<feature type="transmembrane region" description="Helical" evidence="7">
    <location>
        <begin position="118"/>
        <end position="140"/>
    </location>
</feature>
<dbReference type="PROSITE" id="PS50850">
    <property type="entry name" value="MFS"/>
    <property type="match status" value="1"/>
</dbReference>
<feature type="transmembrane region" description="Helical" evidence="7">
    <location>
        <begin position="206"/>
        <end position="226"/>
    </location>
</feature>
<dbReference type="Gene3D" id="1.20.1250.20">
    <property type="entry name" value="MFS general substrate transporter like domains"/>
    <property type="match status" value="2"/>
</dbReference>